<evidence type="ECO:0000256" key="1">
    <source>
        <dbReference type="SAM" id="Phobius"/>
    </source>
</evidence>
<dbReference type="EMBL" id="ML977319">
    <property type="protein sequence ID" value="KAF2117333.1"/>
    <property type="molecule type" value="Genomic_DNA"/>
</dbReference>
<gene>
    <name evidence="2" type="ORF">BDV96DRAFT_598247</name>
</gene>
<keyword evidence="1" id="KW-0472">Membrane</keyword>
<feature type="transmembrane region" description="Helical" evidence="1">
    <location>
        <begin position="12"/>
        <end position="34"/>
    </location>
</feature>
<organism evidence="2 3">
    <name type="scientific">Lophiotrema nucula</name>
    <dbReference type="NCBI Taxonomy" id="690887"/>
    <lineage>
        <taxon>Eukaryota</taxon>
        <taxon>Fungi</taxon>
        <taxon>Dikarya</taxon>
        <taxon>Ascomycota</taxon>
        <taxon>Pezizomycotina</taxon>
        <taxon>Dothideomycetes</taxon>
        <taxon>Pleosporomycetidae</taxon>
        <taxon>Pleosporales</taxon>
        <taxon>Lophiotremataceae</taxon>
        <taxon>Lophiotrema</taxon>
    </lineage>
</organism>
<dbReference type="OrthoDB" id="6431331at2759"/>
<keyword evidence="3" id="KW-1185">Reference proteome</keyword>
<name>A0A6A5ZEH1_9PLEO</name>
<feature type="transmembrane region" description="Helical" evidence="1">
    <location>
        <begin position="186"/>
        <end position="203"/>
    </location>
</feature>
<sequence length="510" mass="58384">MIGTSLPEYVLIRASIFALRAVGPLSIFYTAFSIADPPSSSAGKALLSYCVVETGFWLFCFFRRRSLQKPAVHPPVLKREERQELFQRCCENIPNPEYYVSKWLLGASSNAIRRDNVKEFFRWALLNRGDKDIQKKGEEGREEDEELESYVDGVETLLGRPLEHGRGSAKSLRLTVDEVNMAHRPFLWYCIVGLVDTLTAAYLRYHGFVLHRTPLRYWPFLFPFRLADFFTRQTSPTAGMSYWYRPHTSKTRLPILFIHGISMGLYSYAQFLAEIPKSDSLAAEDGEVGIIAIELMPISFRITGEMPTAEELCRQISVILDAHGWDKVVLASHSYGSVITKHLLKNDLTKDKIGPMVLIDPVAFMLHLPDVAYNFTARKPKGANEHQLWYFASTDMMVAHTLARHFFWSENILWKEDIRGHDVTVSLGGRDLIVDTETVGKYLSGTDLRAEDDNWKEANFVDHGIQMLWWPTCDHAQVFERAEGRLKLAERVRQYAGQIESGERYSDEIP</sequence>
<proteinExistence type="predicted"/>
<accession>A0A6A5ZEH1</accession>
<reference evidence="2" key="1">
    <citation type="journal article" date="2020" name="Stud. Mycol.">
        <title>101 Dothideomycetes genomes: a test case for predicting lifestyles and emergence of pathogens.</title>
        <authorList>
            <person name="Haridas S."/>
            <person name="Albert R."/>
            <person name="Binder M."/>
            <person name="Bloem J."/>
            <person name="Labutti K."/>
            <person name="Salamov A."/>
            <person name="Andreopoulos B."/>
            <person name="Baker S."/>
            <person name="Barry K."/>
            <person name="Bills G."/>
            <person name="Bluhm B."/>
            <person name="Cannon C."/>
            <person name="Castanera R."/>
            <person name="Culley D."/>
            <person name="Daum C."/>
            <person name="Ezra D."/>
            <person name="Gonzalez J."/>
            <person name="Henrissat B."/>
            <person name="Kuo A."/>
            <person name="Liang C."/>
            <person name="Lipzen A."/>
            <person name="Lutzoni F."/>
            <person name="Magnuson J."/>
            <person name="Mondo S."/>
            <person name="Nolan M."/>
            <person name="Ohm R."/>
            <person name="Pangilinan J."/>
            <person name="Park H.-J."/>
            <person name="Ramirez L."/>
            <person name="Alfaro M."/>
            <person name="Sun H."/>
            <person name="Tritt A."/>
            <person name="Yoshinaga Y."/>
            <person name="Zwiers L.-H."/>
            <person name="Turgeon B."/>
            <person name="Goodwin S."/>
            <person name="Spatafora J."/>
            <person name="Crous P."/>
            <person name="Grigoriev I."/>
        </authorList>
    </citation>
    <scope>NUCLEOTIDE SEQUENCE</scope>
    <source>
        <strain evidence="2">CBS 627.86</strain>
    </source>
</reference>
<dbReference type="InterPro" id="IPR029058">
    <property type="entry name" value="AB_hydrolase_fold"/>
</dbReference>
<evidence type="ECO:0000313" key="2">
    <source>
        <dbReference type="EMBL" id="KAF2117333.1"/>
    </source>
</evidence>
<dbReference type="Proteomes" id="UP000799770">
    <property type="component" value="Unassembled WGS sequence"/>
</dbReference>
<feature type="transmembrane region" description="Helical" evidence="1">
    <location>
        <begin position="46"/>
        <end position="62"/>
    </location>
</feature>
<dbReference type="SUPFAM" id="SSF53474">
    <property type="entry name" value="alpha/beta-Hydrolases"/>
    <property type="match status" value="1"/>
</dbReference>
<keyword evidence="1" id="KW-1133">Transmembrane helix</keyword>
<dbReference type="Gene3D" id="3.40.50.1820">
    <property type="entry name" value="alpha/beta hydrolase"/>
    <property type="match status" value="1"/>
</dbReference>
<evidence type="ECO:0000313" key="3">
    <source>
        <dbReference type="Proteomes" id="UP000799770"/>
    </source>
</evidence>
<dbReference type="AlphaFoldDB" id="A0A6A5ZEH1"/>
<dbReference type="PANTHER" id="PTHR37471:SF1">
    <property type="entry name" value="AB HYDROLASE-1 DOMAIN-CONTAINING PROTEIN"/>
    <property type="match status" value="1"/>
</dbReference>
<dbReference type="PANTHER" id="PTHR37471">
    <property type="entry name" value="UNNAMED PRODUCT"/>
    <property type="match status" value="1"/>
</dbReference>
<keyword evidence="1" id="KW-0812">Transmembrane</keyword>
<evidence type="ECO:0008006" key="4">
    <source>
        <dbReference type="Google" id="ProtNLM"/>
    </source>
</evidence>
<protein>
    <recommendedName>
        <fullName evidence="4">AB hydrolase-1 domain-containing protein</fullName>
    </recommendedName>
</protein>